<dbReference type="OrthoDB" id="10043557at2759"/>
<dbReference type="Proteomes" id="UP000663882">
    <property type="component" value="Unassembled WGS sequence"/>
</dbReference>
<dbReference type="EMBL" id="CAJNOO010002505">
    <property type="protein sequence ID" value="CAF1274047.1"/>
    <property type="molecule type" value="Genomic_DNA"/>
</dbReference>
<organism evidence="2 3">
    <name type="scientific">Rotaria sordida</name>
    <dbReference type="NCBI Taxonomy" id="392033"/>
    <lineage>
        <taxon>Eukaryota</taxon>
        <taxon>Metazoa</taxon>
        <taxon>Spiralia</taxon>
        <taxon>Gnathifera</taxon>
        <taxon>Rotifera</taxon>
        <taxon>Eurotatoria</taxon>
        <taxon>Bdelloidea</taxon>
        <taxon>Philodinida</taxon>
        <taxon>Philodinidae</taxon>
        <taxon>Rotaria</taxon>
    </lineage>
</organism>
<gene>
    <name evidence="2" type="ORF">JXQ802_LOCUS32325</name>
    <name evidence="1" type="ORF">RFH988_LOCUS28342</name>
</gene>
<accession>A0A815HIY8</accession>
<name>A0A815HIY8_9BILA</name>
<protein>
    <submittedName>
        <fullName evidence="2">Uncharacterized protein</fullName>
    </submittedName>
</protein>
<proteinExistence type="predicted"/>
<keyword evidence="3" id="KW-1185">Reference proteome</keyword>
<dbReference type="Proteomes" id="UP000663870">
    <property type="component" value="Unassembled WGS sequence"/>
</dbReference>
<dbReference type="EMBL" id="CAJNOL010001417">
    <property type="protein sequence ID" value="CAF1355439.1"/>
    <property type="molecule type" value="Genomic_DNA"/>
</dbReference>
<evidence type="ECO:0000313" key="1">
    <source>
        <dbReference type="EMBL" id="CAF1274047.1"/>
    </source>
</evidence>
<evidence type="ECO:0000313" key="3">
    <source>
        <dbReference type="Proteomes" id="UP000663870"/>
    </source>
</evidence>
<comment type="caution">
    <text evidence="2">The sequence shown here is derived from an EMBL/GenBank/DDBJ whole genome shotgun (WGS) entry which is preliminary data.</text>
</comment>
<evidence type="ECO:0000313" key="2">
    <source>
        <dbReference type="EMBL" id="CAF1355439.1"/>
    </source>
</evidence>
<sequence>MYIKLYESKPVTYDDMQLGEIDHHIARANLLNAPLFAEQSTIDTMRNKRNCFLYASKAQNRAPKWMCW</sequence>
<dbReference type="AlphaFoldDB" id="A0A815HIY8"/>
<reference evidence="2" key="1">
    <citation type="submission" date="2021-02" db="EMBL/GenBank/DDBJ databases">
        <authorList>
            <person name="Nowell W R."/>
        </authorList>
    </citation>
    <scope>NUCLEOTIDE SEQUENCE</scope>
</reference>